<keyword evidence="9" id="KW-1185">Reference proteome</keyword>
<evidence type="ECO:0000256" key="1">
    <source>
        <dbReference type="ARBA" id="ARBA00004651"/>
    </source>
</evidence>
<dbReference type="Gene3D" id="3.40.1110.10">
    <property type="entry name" value="Calcium-transporting ATPase, cytoplasmic domain N"/>
    <property type="match status" value="1"/>
</dbReference>
<evidence type="ECO:0000313" key="8">
    <source>
        <dbReference type="EMBL" id="OKL52427.1"/>
    </source>
</evidence>
<sequence>MHTDTDYAGLTAREVAQRVSAGHTNAVRDPSSRSAAQILRANVFTVFNALLAAAVLVVLLVGSWRDAVFGLVLVINTATGTLAEIKAKRKLDSLAVLATPLAHVVRDGTEQDVPVADVVLDELLQLRSGDQVPADGFVLQSTGLEIDEAILTGESVTVTKQVGDRVMSGTTVMAGTALVQIDAVGAQAYAHRLAAEARKFTKVHSELQAATNRVLTWIGYVIVPMTLILLWSQLRLSDAASWQAALVLAVAGVVGMVPQGLVLLTSVNFAGASLALARKQVLVQELPAVEVLARVDMLCLDKTGTITSGGVQLEEIRPTAGCSAPDEARARAALVTLVSAGDANATATAVASALADVPALAASHTVPFSSARKWAALVAADSPHRAYVFGAPEIVLATTDNQAAEDGAAAAALRDVAQLSRQGSRVLVVASAGDAAPLQDAAPQLPTDLRPELLVVLSEEVRDDAAQTLSYFRDQGVAVKVISGDNPVTVAAIAAKVGLRDAAGRAPVGVDARTLPPADEAEGQALADALAQATVLGRVTPEQKRDFVRALQARGHTVAMTGDGVNDALALKNADLGIAMGNGAAATKAVARLVLLDGRFSSLPRVVAEGRRVMANMERVAALFLAKTTYAALLAVAVAVAGVAYPFLPRQLTIVGVLTIGLPAFILALAPARRRYRSGFLRRVLRLAVPAGLLIGTSVLAAYFWLSSRGVAEKELTTGTTLVLIGGGLILLAQTARPWVWWRVLLVAAMAAVALLCVLIPAWRAFFLLTWPSGATWLLCAACWLVLAGTLEVLRRRA</sequence>
<dbReference type="SUPFAM" id="SSF81653">
    <property type="entry name" value="Calcium ATPase, transduction domain A"/>
    <property type="match status" value="1"/>
</dbReference>
<keyword evidence="2 6" id="KW-0812">Transmembrane</keyword>
<dbReference type="GO" id="GO:0005886">
    <property type="term" value="C:plasma membrane"/>
    <property type="evidence" value="ECO:0007669"/>
    <property type="project" value="UniProtKB-SubCell"/>
</dbReference>
<feature type="transmembrane region" description="Helical" evidence="6">
    <location>
        <begin position="684"/>
        <end position="704"/>
    </location>
</feature>
<dbReference type="InterPro" id="IPR001757">
    <property type="entry name" value="P_typ_ATPase"/>
</dbReference>
<organism evidence="8 9">
    <name type="scientific">Buchananella hordeovulneris</name>
    <dbReference type="NCBI Taxonomy" id="52770"/>
    <lineage>
        <taxon>Bacteria</taxon>
        <taxon>Bacillati</taxon>
        <taxon>Actinomycetota</taxon>
        <taxon>Actinomycetes</taxon>
        <taxon>Actinomycetales</taxon>
        <taxon>Actinomycetaceae</taxon>
        <taxon>Buchananella</taxon>
    </lineage>
</organism>
<evidence type="ECO:0000256" key="2">
    <source>
        <dbReference type="ARBA" id="ARBA00022692"/>
    </source>
</evidence>
<evidence type="ECO:0000313" key="9">
    <source>
        <dbReference type="Proteomes" id="UP000185612"/>
    </source>
</evidence>
<dbReference type="Pfam" id="PF00122">
    <property type="entry name" value="E1-E2_ATPase"/>
    <property type="match status" value="1"/>
</dbReference>
<dbReference type="Gene3D" id="3.40.50.1000">
    <property type="entry name" value="HAD superfamily/HAD-like"/>
    <property type="match status" value="1"/>
</dbReference>
<dbReference type="PANTHER" id="PTHR42861">
    <property type="entry name" value="CALCIUM-TRANSPORTING ATPASE"/>
    <property type="match status" value="1"/>
</dbReference>
<dbReference type="OrthoDB" id="9814270at2"/>
<dbReference type="SFLD" id="SFLDS00003">
    <property type="entry name" value="Haloacid_Dehalogenase"/>
    <property type="match status" value="1"/>
</dbReference>
<dbReference type="EMBL" id="MQVS01000002">
    <property type="protein sequence ID" value="OKL52427.1"/>
    <property type="molecule type" value="Genomic_DNA"/>
</dbReference>
<dbReference type="InterPro" id="IPR059000">
    <property type="entry name" value="ATPase_P-type_domA"/>
</dbReference>
<dbReference type="InterPro" id="IPR023299">
    <property type="entry name" value="ATPase_P-typ_cyto_dom_N"/>
</dbReference>
<dbReference type="InterPro" id="IPR008250">
    <property type="entry name" value="ATPase_P-typ_transduc_dom_A_sf"/>
</dbReference>
<dbReference type="PROSITE" id="PS00154">
    <property type="entry name" value="ATPASE_E1_E2"/>
    <property type="match status" value="1"/>
</dbReference>
<protein>
    <submittedName>
        <fullName evidence="8">ATPase</fullName>
    </submittedName>
</protein>
<dbReference type="NCBIfam" id="TIGR01494">
    <property type="entry name" value="ATPase_P-type"/>
    <property type="match status" value="2"/>
</dbReference>
<name>A0A1Q5PY16_9ACTO</name>
<feature type="transmembrane region" description="Helical" evidence="6">
    <location>
        <begin position="620"/>
        <end position="645"/>
    </location>
</feature>
<dbReference type="Gene3D" id="1.20.1110.10">
    <property type="entry name" value="Calcium-transporting ATPase, transmembrane domain"/>
    <property type="match status" value="1"/>
</dbReference>
<evidence type="ECO:0000256" key="6">
    <source>
        <dbReference type="SAM" id="Phobius"/>
    </source>
</evidence>
<feature type="transmembrane region" description="Helical" evidence="6">
    <location>
        <begin position="214"/>
        <end position="232"/>
    </location>
</feature>
<feature type="transmembrane region" description="Helical" evidence="6">
    <location>
        <begin position="775"/>
        <end position="794"/>
    </location>
</feature>
<dbReference type="SUPFAM" id="SSF81660">
    <property type="entry name" value="Metal cation-transporting ATPase, ATP-binding domain N"/>
    <property type="match status" value="1"/>
</dbReference>
<dbReference type="STRING" id="52770.BSZ40_02865"/>
<feature type="transmembrane region" description="Helical" evidence="6">
    <location>
        <begin position="651"/>
        <end position="672"/>
    </location>
</feature>
<feature type="domain" description="P-type ATPase A" evidence="7">
    <location>
        <begin position="98"/>
        <end position="196"/>
    </location>
</feature>
<dbReference type="InterPro" id="IPR023298">
    <property type="entry name" value="ATPase_P-typ_TM_dom_sf"/>
</dbReference>
<dbReference type="RefSeq" id="WP_073823114.1">
    <property type="nucleotide sequence ID" value="NZ_MQVS01000002.1"/>
</dbReference>
<dbReference type="SFLD" id="SFLDG00002">
    <property type="entry name" value="C1.7:_P-type_atpase_like"/>
    <property type="match status" value="1"/>
</dbReference>
<dbReference type="SUPFAM" id="SSF81665">
    <property type="entry name" value="Calcium ATPase, transmembrane domain M"/>
    <property type="match status" value="1"/>
</dbReference>
<proteinExistence type="predicted"/>
<reference evidence="9" key="1">
    <citation type="submission" date="2016-12" db="EMBL/GenBank/DDBJ databases">
        <authorList>
            <person name="Meng X."/>
        </authorList>
    </citation>
    <scope>NUCLEOTIDE SEQUENCE [LARGE SCALE GENOMIC DNA]</scope>
    <source>
        <strain evidence="9">DSM 20732</strain>
    </source>
</reference>
<dbReference type="Proteomes" id="UP000185612">
    <property type="component" value="Unassembled WGS sequence"/>
</dbReference>
<keyword evidence="5 6" id="KW-0472">Membrane</keyword>
<keyword evidence="3" id="KW-1278">Translocase</keyword>
<keyword evidence="4 6" id="KW-1133">Transmembrane helix</keyword>
<dbReference type="SFLD" id="SFLDF00027">
    <property type="entry name" value="p-type_atpase"/>
    <property type="match status" value="1"/>
</dbReference>
<dbReference type="InParanoid" id="A0A1Q5PY16"/>
<gene>
    <name evidence="8" type="ORF">BSZ40_02865</name>
</gene>
<evidence type="ECO:0000256" key="3">
    <source>
        <dbReference type="ARBA" id="ARBA00022967"/>
    </source>
</evidence>
<accession>A0A1Q5PY16</accession>
<evidence type="ECO:0000259" key="7">
    <source>
        <dbReference type="Pfam" id="PF00122"/>
    </source>
</evidence>
<dbReference type="Gene3D" id="2.70.150.10">
    <property type="entry name" value="Calcium-transporting ATPase, cytoplasmic transduction domain A"/>
    <property type="match status" value="1"/>
</dbReference>
<dbReference type="SUPFAM" id="SSF56784">
    <property type="entry name" value="HAD-like"/>
    <property type="match status" value="1"/>
</dbReference>
<dbReference type="PRINTS" id="PR00119">
    <property type="entry name" value="CATATPASE"/>
</dbReference>
<comment type="caution">
    <text evidence="8">The sequence shown here is derived from an EMBL/GenBank/DDBJ whole genome shotgun (WGS) entry which is preliminary data.</text>
</comment>
<comment type="subcellular location">
    <subcellularLocation>
        <location evidence="1">Cell membrane</location>
        <topology evidence="1">Multi-pass membrane protein</topology>
    </subcellularLocation>
</comment>
<dbReference type="InterPro" id="IPR044492">
    <property type="entry name" value="P_typ_ATPase_HD_dom"/>
</dbReference>
<dbReference type="InterPro" id="IPR036412">
    <property type="entry name" value="HAD-like_sf"/>
</dbReference>
<feature type="transmembrane region" description="Helical" evidence="6">
    <location>
        <begin position="67"/>
        <end position="85"/>
    </location>
</feature>
<feature type="transmembrane region" description="Helical" evidence="6">
    <location>
        <begin position="716"/>
        <end position="733"/>
    </location>
</feature>
<dbReference type="InterPro" id="IPR023214">
    <property type="entry name" value="HAD_sf"/>
</dbReference>
<feature type="transmembrane region" description="Helical" evidence="6">
    <location>
        <begin position="38"/>
        <end position="61"/>
    </location>
</feature>
<evidence type="ECO:0000256" key="4">
    <source>
        <dbReference type="ARBA" id="ARBA00022989"/>
    </source>
</evidence>
<dbReference type="InterPro" id="IPR018303">
    <property type="entry name" value="ATPase_P-typ_P_site"/>
</dbReference>
<feature type="transmembrane region" description="Helical" evidence="6">
    <location>
        <begin position="740"/>
        <end position="763"/>
    </location>
</feature>
<dbReference type="GO" id="GO:0005524">
    <property type="term" value="F:ATP binding"/>
    <property type="evidence" value="ECO:0007669"/>
    <property type="project" value="InterPro"/>
</dbReference>
<evidence type="ECO:0000256" key="5">
    <source>
        <dbReference type="ARBA" id="ARBA00023136"/>
    </source>
</evidence>
<feature type="transmembrane region" description="Helical" evidence="6">
    <location>
        <begin position="244"/>
        <end position="270"/>
    </location>
</feature>
<dbReference type="PRINTS" id="PR00120">
    <property type="entry name" value="HATPASE"/>
</dbReference>
<dbReference type="AlphaFoldDB" id="A0A1Q5PY16"/>
<dbReference type="Pfam" id="PF00702">
    <property type="entry name" value="Hydrolase"/>
    <property type="match status" value="1"/>
</dbReference>
<dbReference type="GO" id="GO:0016887">
    <property type="term" value="F:ATP hydrolysis activity"/>
    <property type="evidence" value="ECO:0007669"/>
    <property type="project" value="InterPro"/>
</dbReference>